<evidence type="ECO:0000313" key="1">
    <source>
        <dbReference type="Proteomes" id="UP000189701"/>
    </source>
</evidence>
<reference evidence="1" key="1">
    <citation type="journal article" date="2013" name="Genome Biol.">
        <title>Reference genomes and transcriptomes of Nicotiana sylvestris and Nicotiana tomentosiformis.</title>
        <authorList>
            <person name="Sierro N."/>
            <person name="Battey J.N."/>
            <person name="Ouadi S."/>
            <person name="Bovet L."/>
            <person name="Goepfert S."/>
            <person name="Bakaher N."/>
            <person name="Peitsch M.C."/>
            <person name="Ivanov N.V."/>
        </authorList>
    </citation>
    <scope>NUCLEOTIDE SEQUENCE [LARGE SCALE GENOMIC DNA]</scope>
</reference>
<dbReference type="AlphaFoldDB" id="A0A1U7VGR7"/>
<accession>A0A1U7VGR7</accession>
<name>A0A1U7VGR7_NICSY</name>
<gene>
    <name evidence="2" type="primary">LOC104213278</name>
</gene>
<proteinExistence type="predicted"/>
<dbReference type="RefSeq" id="XP_009761045.1">
    <property type="nucleotide sequence ID" value="XM_009762743.1"/>
</dbReference>
<dbReference type="eggNOG" id="ENOG502SW7N">
    <property type="taxonomic scope" value="Eukaryota"/>
</dbReference>
<sequence length="129" mass="13455">MVADALSRKSMGSLAHLGAVQRPLAREVYQLASLGVCISASDEGKIMVHNGAESSLVAEVKENQFIDPALAQMKEAVLNNKTSDFSLGDEDGVLQCQVPWVALGASRGARNFELLESAPQAAPGATCGA</sequence>
<dbReference type="Proteomes" id="UP000189701">
    <property type="component" value="Unplaced"/>
</dbReference>
<protein>
    <submittedName>
        <fullName evidence="2">Uncharacterized protein LOC104213278</fullName>
    </submittedName>
</protein>
<organism evidence="1 2">
    <name type="scientific">Nicotiana sylvestris</name>
    <name type="common">Wood tobacco</name>
    <name type="synonym">South American tobacco</name>
    <dbReference type="NCBI Taxonomy" id="4096"/>
    <lineage>
        <taxon>Eukaryota</taxon>
        <taxon>Viridiplantae</taxon>
        <taxon>Streptophyta</taxon>
        <taxon>Embryophyta</taxon>
        <taxon>Tracheophyta</taxon>
        <taxon>Spermatophyta</taxon>
        <taxon>Magnoliopsida</taxon>
        <taxon>eudicotyledons</taxon>
        <taxon>Gunneridae</taxon>
        <taxon>Pentapetalae</taxon>
        <taxon>asterids</taxon>
        <taxon>lamiids</taxon>
        <taxon>Solanales</taxon>
        <taxon>Solanaceae</taxon>
        <taxon>Nicotianoideae</taxon>
        <taxon>Nicotianeae</taxon>
        <taxon>Nicotiana</taxon>
    </lineage>
</organism>
<keyword evidence="1" id="KW-1185">Reference proteome</keyword>
<evidence type="ECO:0000313" key="2">
    <source>
        <dbReference type="RefSeq" id="XP_009761045.1"/>
    </source>
</evidence>
<reference evidence="2" key="2">
    <citation type="submission" date="2025-08" db="UniProtKB">
        <authorList>
            <consortium name="RefSeq"/>
        </authorList>
    </citation>
    <scope>IDENTIFICATION</scope>
    <source>
        <tissue evidence="2">Leaf</tissue>
    </source>
</reference>